<sequence length="238" mass="27161">MMVPLLLLLFLKTQITRCEKNGSEVVTVTEKEGRDVILPCSLRTKTSVESKIFDWRKDGQKEVFRYDAGLHDNNGLGGQNKQFRGRVSYFQEELKNGNASIIIRSITTADRGVYTCDFPRLQPRQKFYIKLIVDAVLKPCVTILSETKDGVQLQCEVVGTYPGIKLKIGWQDGSGNNLTEKEIQKTERGESYILNTTVTKSGYYRCVATQEEIKHQVYTETYVPVHGEFLCIYICRLK</sequence>
<accession>A0AAQ6IKG6</accession>
<dbReference type="Proteomes" id="UP000265040">
    <property type="component" value="Chromosome 5"/>
</dbReference>
<reference evidence="6 7" key="1">
    <citation type="submission" date="2021-04" db="EMBL/GenBank/DDBJ databases">
        <authorList>
            <consortium name="Wellcome Sanger Institute Data Sharing"/>
        </authorList>
    </citation>
    <scope>NUCLEOTIDE SEQUENCE [LARGE SCALE GENOMIC DNA]</scope>
</reference>
<dbReference type="InterPro" id="IPR050504">
    <property type="entry name" value="IgSF_BTN/MOG"/>
</dbReference>
<reference evidence="6" key="3">
    <citation type="submission" date="2025-09" db="UniProtKB">
        <authorList>
            <consortium name="Ensembl"/>
        </authorList>
    </citation>
    <scope>IDENTIFICATION</scope>
</reference>
<dbReference type="Ensembl" id="ENSATET00000079991.1">
    <property type="protein sequence ID" value="ENSATEP00000075246.1"/>
    <property type="gene ID" value="ENSATEG00000030321.1"/>
</dbReference>
<dbReference type="GO" id="GO:0001817">
    <property type="term" value="P:regulation of cytokine production"/>
    <property type="evidence" value="ECO:0007669"/>
    <property type="project" value="TreeGrafter"/>
</dbReference>
<dbReference type="PROSITE" id="PS50835">
    <property type="entry name" value="IG_LIKE"/>
    <property type="match status" value="2"/>
</dbReference>
<proteinExistence type="predicted"/>
<dbReference type="GO" id="GO:0009897">
    <property type="term" value="C:external side of plasma membrane"/>
    <property type="evidence" value="ECO:0007669"/>
    <property type="project" value="TreeGrafter"/>
</dbReference>
<dbReference type="InterPro" id="IPR013106">
    <property type="entry name" value="Ig_V-set"/>
</dbReference>
<dbReference type="InterPro" id="IPR003599">
    <property type="entry name" value="Ig_sub"/>
</dbReference>
<feature type="domain" description="Ig-like" evidence="5">
    <location>
        <begin position="4"/>
        <end position="116"/>
    </location>
</feature>
<reference evidence="6" key="2">
    <citation type="submission" date="2025-08" db="UniProtKB">
        <authorList>
            <consortium name="Ensembl"/>
        </authorList>
    </citation>
    <scope>IDENTIFICATION</scope>
</reference>
<evidence type="ECO:0000256" key="2">
    <source>
        <dbReference type="ARBA" id="ARBA00023136"/>
    </source>
</evidence>
<dbReference type="GO" id="GO:0005102">
    <property type="term" value="F:signaling receptor binding"/>
    <property type="evidence" value="ECO:0007669"/>
    <property type="project" value="TreeGrafter"/>
</dbReference>
<name>A0AAQ6IKG6_ANATE</name>
<comment type="subcellular location">
    <subcellularLocation>
        <location evidence="1">Membrane</location>
    </subcellularLocation>
</comment>
<evidence type="ECO:0000313" key="7">
    <source>
        <dbReference type="Proteomes" id="UP000265040"/>
    </source>
</evidence>
<evidence type="ECO:0000313" key="6">
    <source>
        <dbReference type="Ensembl" id="ENSATEP00000075246.1"/>
    </source>
</evidence>
<dbReference type="PANTHER" id="PTHR24100">
    <property type="entry name" value="BUTYROPHILIN"/>
    <property type="match status" value="1"/>
</dbReference>
<dbReference type="GO" id="GO:0050852">
    <property type="term" value="P:T cell receptor signaling pathway"/>
    <property type="evidence" value="ECO:0007669"/>
    <property type="project" value="TreeGrafter"/>
</dbReference>
<dbReference type="Pfam" id="PF07686">
    <property type="entry name" value="V-set"/>
    <property type="match status" value="1"/>
</dbReference>
<dbReference type="InterPro" id="IPR036179">
    <property type="entry name" value="Ig-like_dom_sf"/>
</dbReference>
<dbReference type="SMART" id="SM00409">
    <property type="entry name" value="IG"/>
    <property type="match status" value="2"/>
</dbReference>
<feature type="chain" id="PRO_5043389304" description="Ig-like domain-containing protein" evidence="4">
    <location>
        <begin position="19"/>
        <end position="238"/>
    </location>
</feature>
<dbReference type="InterPro" id="IPR007110">
    <property type="entry name" value="Ig-like_dom"/>
</dbReference>
<dbReference type="InterPro" id="IPR013783">
    <property type="entry name" value="Ig-like_fold"/>
</dbReference>
<feature type="domain" description="Ig-like" evidence="5">
    <location>
        <begin position="139"/>
        <end position="218"/>
    </location>
</feature>
<evidence type="ECO:0000256" key="3">
    <source>
        <dbReference type="ARBA" id="ARBA00023319"/>
    </source>
</evidence>
<dbReference type="SMART" id="SM00406">
    <property type="entry name" value="IGv"/>
    <property type="match status" value="1"/>
</dbReference>
<feature type="signal peptide" evidence="4">
    <location>
        <begin position="1"/>
        <end position="18"/>
    </location>
</feature>
<dbReference type="GeneTree" id="ENSGT01100000263864"/>
<keyword evidence="2" id="KW-0472">Membrane</keyword>
<evidence type="ECO:0000256" key="4">
    <source>
        <dbReference type="SAM" id="SignalP"/>
    </source>
</evidence>
<keyword evidence="3" id="KW-0393">Immunoglobulin domain</keyword>
<dbReference type="SUPFAM" id="SSF48726">
    <property type="entry name" value="Immunoglobulin"/>
    <property type="match status" value="2"/>
</dbReference>
<keyword evidence="4" id="KW-0732">Signal</keyword>
<evidence type="ECO:0000256" key="1">
    <source>
        <dbReference type="ARBA" id="ARBA00004370"/>
    </source>
</evidence>
<evidence type="ECO:0000259" key="5">
    <source>
        <dbReference type="PROSITE" id="PS50835"/>
    </source>
</evidence>
<keyword evidence="7" id="KW-1185">Reference proteome</keyword>
<organism evidence="6 7">
    <name type="scientific">Anabas testudineus</name>
    <name type="common">Climbing perch</name>
    <name type="synonym">Anthias testudineus</name>
    <dbReference type="NCBI Taxonomy" id="64144"/>
    <lineage>
        <taxon>Eukaryota</taxon>
        <taxon>Metazoa</taxon>
        <taxon>Chordata</taxon>
        <taxon>Craniata</taxon>
        <taxon>Vertebrata</taxon>
        <taxon>Euteleostomi</taxon>
        <taxon>Actinopterygii</taxon>
        <taxon>Neopterygii</taxon>
        <taxon>Teleostei</taxon>
        <taxon>Neoteleostei</taxon>
        <taxon>Acanthomorphata</taxon>
        <taxon>Anabantaria</taxon>
        <taxon>Anabantiformes</taxon>
        <taxon>Anabantoidei</taxon>
        <taxon>Anabantidae</taxon>
        <taxon>Anabas</taxon>
    </lineage>
</organism>
<protein>
    <recommendedName>
        <fullName evidence="5">Ig-like domain-containing protein</fullName>
    </recommendedName>
</protein>
<dbReference type="AlphaFoldDB" id="A0AAQ6IKG6"/>
<dbReference type="Gene3D" id="2.60.40.10">
    <property type="entry name" value="Immunoglobulins"/>
    <property type="match status" value="2"/>
</dbReference>